<keyword evidence="3" id="KW-1185">Reference proteome</keyword>
<reference evidence="2" key="1">
    <citation type="submission" date="2022-06" db="EMBL/GenBank/DDBJ databases">
        <title>Genome public.</title>
        <authorList>
            <person name="Sun Q."/>
        </authorList>
    </citation>
    <scope>NUCLEOTIDE SEQUENCE</scope>
    <source>
        <strain evidence="2">CWNU-1</strain>
    </source>
</reference>
<feature type="region of interest" description="Disordered" evidence="1">
    <location>
        <begin position="504"/>
        <end position="525"/>
    </location>
</feature>
<dbReference type="SUPFAM" id="SSF53067">
    <property type="entry name" value="Actin-like ATPase domain"/>
    <property type="match status" value="1"/>
</dbReference>
<name>A0ABT0UZ72_9ACTN</name>
<organism evidence="2 3">
    <name type="scientific">Streptomyces albipurpureus</name>
    <dbReference type="NCBI Taxonomy" id="2897419"/>
    <lineage>
        <taxon>Bacteria</taxon>
        <taxon>Bacillati</taxon>
        <taxon>Actinomycetota</taxon>
        <taxon>Actinomycetes</taxon>
        <taxon>Kitasatosporales</taxon>
        <taxon>Streptomycetaceae</taxon>
        <taxon>Streptomyces</taxon>
    </lineage>
</organism>
<gene>
    <name evidence="2" type="ORF">NBG84_37320</name>
</gene>
<evidence type="ECO:0000256" key="1">
    <source>
        <dbReference type="SAM" id="MobiDB-lite"/>
    </source>
</evidence>
<dbReference type="Gene3D" id="3.90.640.10">
    <property type="entry name" value="Actin, Chain A, domain 4"/>
    <property type="match status" value="1"/>
</dbReference>
<dbReference type="InterPro" id="IPR043129">
    <property type="entry name" value="ATPase_NBD"/>
</dbReference>
<evidence type="ECO:0000313" key="2">
    <source>
        <dbReference type="EMBL" id="MCM2393868.1"/>
    </source>
</evidence>
<evidence type="ECO:0008006" key="4">
    <source>
        <dbReference type="Google" id="ProtNLM"/>
    </source>
</evidence>
<comment type="caution">
    <text evidence="2">The sequence shown here is derived from an EMBL/GenBank/DDBJ whole genome shotgun (WGS) entry which is preliminary data.</text>
</comment>
<proteinExistence type="predicted"/>
<accession>A0ABT0UZ72</accession>
<dbReference type="EMBL" id="JAMQAW010000091">
    <property type="protein sequence ID" value="MCM2393868.1"/>
    <property type="molecule type" value="Genomic_DNA"/>
</dbReference>
<dbReference type="Proteomes" id="UP001431429">
    <property type="component" value="Unassembled WGS sequence"/>
</dbReference>
<dbReference type="Gene3D" id="3.30.420.40">
    <property type="match status" value="2"/>
</dbReference>
<protein>
    <recommendedName>
        <fullName evidence="4">Molecular chaperone</fullName>
    </recommendedName>
</protein>
<evidence type="ECO:0000313" key="3">
    <source>
        <dbReference type="Proteomes" id="UP001431429"/>
    </source>
</evidence>
<dbReference type="RefSeq" id="WP_250924159.1">
    <property type="nucleotide sequence ID" value="NZ_JAMQAW010000091.1"/>
</dbReference>
<sequence length="1162" mass="127438">MAEPYLSFRAPESSIAPPGHVMRTGDRTFRLFEYEGCYPLPIVTLHPNHEPGQTYLGVQLPGRLKLAPVGTAELPQGLFRAVKGAWSAQGEAHKTVLGDLDLVRDAVVETAFVHLSPRRPGSAARALHEPLYVDAFWEIDLQNAKGKSVIGASVMLEFAPPGELPQAAPETDYVPEFLPLREPSDNHYQEFVVVDFGTSASTVTLQDTGYVERHSVDPAQSMALGSFLTELLTLPDDSAETKGPGAVPAEWRVAVTEILDGELTLRGSTEERMTGRRALALVAEHHPEAVSALHLAVEHAMHKGSRQLRSWLVPRLHQGYTRVTDTPPLRLHELRPVPFPGPKGVDTFAPASSLVEIVDDAPDAVPGALESRVFRLSEEQGAITGLKRMVMRARMPEVPDSDLSAVHLTQHLYLELVKTAERLTADKNNPGSSVQTVVVTYPTTVLPEVKRRLGQLVRAALGAPRVVTDYDEGLAAGLFFVMRELSGNQNLGLEALRARSRRVTRTLPPPRDAADAPSGPARTIPISPATWHRTMLVIDIGGGTTDIALLQLVLVDQTPDRPEKDEKVAGRRYRLEPTLLGSTGHEQLGGDLLTLQVFYWLKAVIVDALRIRGEGDQEEDSGHRSLAAQICDQAGRNLDKVVDKNIKETLNDYLPTSWSTTSPHQVAGGPRNRFRGLWRLAEAKKRALSAADGQNVELEMHELTEIVQGASKRLDDPTGALALDPGQFRKLMLPVLQRAAEMGADLVRTTFAREREKIAAAAAAGQATWSEPVLDQVVLSGRTSNMALVRETVVDVLSRADSGAQLKFGWNPLALSIETGFAAKQATSIGAGWAHTVRSVARVNETRRTEEQTSHPRMTDLDIETHGLFSSLPCDLGPRAGAMRPVVLLRAGEPFMELDERGTLGIRSAWNLLPRKVELHRITSASRSIQWGSFDLELAAEGRDAIDLSHPAWHPLRENGVHYLIEVDQELDPYILFCNGRPHFFVDETRHHMKLAELVAGASFEPDLGRCRLPGRLCVSTEDGGLAEVFPEPRPGAEDYYFTESFHPDTDTTQHRVRGRTAVVPVPPMGGQYEFHLDDGSGNPVPLDTLPVPEAAVHGQQRLHTAALDARGNLSVFRGAVPFASAINLVEVQTESGLVYRKRMHRGRPEFKDEWDPFSGGH</sequence>